<dbReference type="AlphaFoldDB" id="A0A150IRQ6"/>
<sequence>MLIYMDDSIFSETAKRVKASQIREILKLTQKPGIISLAGGLPNPQTFPLEEIKKIVNDVLSSNNNGLQYGLTEGDPELRQYIAGMMCNYGITCSPDDILITHGSQQGLDLVSKILINPGDIVIVEAPSYLGALSAFRSYLCNFVDVPSDNEGIRTDLLVETIETLKEDGKKPKMLYLVPNFQNPTGITTSEKRRKEIIKIANEYDIVVIEDNPYGELRYEGEHLRAIKSYDTEGRVIYLGTFSKILAPGFRIAWAVGNGELMKKMVIAKQAVDLHTNAFGQRIAAVYCQNYLDNHLVKILNFYKNKRNVMLSSLDEYMPKECKWTRPEGGMFNWVELPEHVDTKEMFTDAINSNVAYVIGSAFYIEENLGRNTMRLNFSFPKDEEINLGIKRLSEVIRRWL</sequence>
<dbReference type="InterPro" id="IPR015422">
    <property type="entry name" value="PyrdxlP-dep_Trfase_small"/>
</dbReference>
<dbReference type="GO" id="GO:1901605">
    <property type="term" value="P:alpha-amino acid metabolic process"/>
    <property type="evidence" value="ECO:0007669"/>
    <property type="project" value="TreeGrafter"/>
</dbReference>
<accession>A0A150IKP6</accession>
<evidence type="ECO:0000313" key="9">
    <source>
        <dbReference type="EMBL" id="KYC47709.1"/>
    </source>
</evidence>
<dbReference type="CDD" id="cd00609">
    <property type="entry name" value="AAT_like"/>
    <property type="match status" value="1"/>
</dbReference>
<protein>
    <submittedName>
        <fullName evidence="9">Aspartate aminotransferase</fullName>
        <ecNumber evidence="9">2.6.1.1</ecNumber>
    </submittedName>
</protein>
<proteinExistence type="inferred from homology"/>
<dbReference type="EMBL" id="LNGE01000015">
    <property type="protein sequence ID" value="KYC45571.1"/>
    <property type="molecule type" value="Genomic_DNA"/>
</dbReference>
<keyword evidence="6" id="KW-0663">Pyridoxal phosphate</keyword>
<organism evidence="9 11">
    <name type="scientific">Candidatus Methanofastidiosum methylothiophilum</name>
    <dbReference type="NCBI Taxonomy" id="1705564"/>
    <lineage>
        <taxon>Archaea</taxon>
        <taxon>Methanobacteriati</taxon>
        <taxon>Methanobacteriota</taxon>
        <taxon>Stenosarchaea group</taxon>
        <taxon>Candidatus Methanofastidiosia</taxon>
        <taxon>Candidatus Methanofastidiosales</taxon>
        <taxon>Candidatus Methanofastidiosaceae</taxon>
        <taxon>Candidatus Methanofastidiosum</taxon>
    </lineage>
</organism>
<evidence type="ECO:0000313" key="10">
    <source>
        <dbReference type="EMBL" id="KYC50285.1"/>
    </source>
</evidence>
<evidence type="ECO:0000256" key="4">
    <source>
        <dbReference type="ARBA" id="ARBA00022576"/>
    </source>
</evidence>
<dbReference type="Gene3D" id="3.90.1150.10">
    <property type="entry name" value="Aspartate Aminotransferase, domain 1"/>
    <property type="match status" value="1"/>
</dbReference>
<dbReference type="PANTHER" id="PTHR42790:SF19">
    <property type="entry name" value="KYNURENINE_ALPHA-AMINOADIPATE AMINOTRANSFERASE, MITOCHONDRIAL"/>
    <property type="match status" value="1"/>
</dbReference>
<dbReference type="SUPFAM" id="SSF53383">
    <property type="entry name" value="PLP-dependent transferases"/>
    <property type="match status" value="1"/>
</dbReference>
<comment type="subunit">
    <text evidence="3">Homodimer.</text>
</comment>
<name>A0A150IRQ6_9EURY</name>
<evidence type="ECO:0000256" key="2">
    <source>
        <dbReference type="ARBA" id="ARBA00007441"/>
    </source>
</evidence>
<comment type="similarity">
    <text evidence="2">Belongs to the class-I pyridoxal-phosphate-dependent aminotransferase family.</text>
</comment>
<evidence type="ECO:0000313" key="8">
    <source>
        <dbReference type="EMBL" id="KYC45571.1"/>
    </source>
</evidence>
<dbReference type="GO" id="GO:0030170">
    <property type="term" value="F:pyridoxal phosphate binding"/>
    <property type="evidence" value="ECO:0007669"/>
    <property type="project" value="InterPro"/>
</dbReference>
<evidence type="ECO:0000256" key="5">
    <source>
        <dbReference type="ARBA" id="ARBA00022679"/>
    </source>
</evidence>
<dbReference type="Proteomes" id="UP000092403">
    <property type="component" value="Unassembled WGS sequence"/>
</dbReference>
<gene>
    <name evidence="9" type="primary">aspC_2</name>
    <name evidence="8" type="synonym">aspC_1</name>
    <name evidence="8" type="ORF">APG10_00717</name>
    <name evidence="9" type="ORF">APG11_00955</name>
    <name evidence="10" type="ORF">APG12_00903</name>
</gene>
<dbReference type="PATRIC" id="fig|1706437.3.peg.965"/>
<comment type="caution">
    <text evidence="9">The sequence shown here is derived from an EMBL/GenBank/DDBJ whole genome shotgun (WGS) entry which is preliminary data.</text>
</comment>
<dbReference type="InterPro" id="IPR015421">
    <property type="entry name" value="PyrdxlP-dep_Trfase_major"/>
</dbReference>
<feature type="domain" description="Aminotransferase class I/classII large" evidence="7">
    <location>
        <begin position="45"/>
        <end position="388"/>
    </location>
</feature>
<dbReference type="Proteomes" id="UP000092401">
    <property type="component" value="Unassembled WGS sequence"/>
</dbReference>
<dbReference type="Proteomes" id="UP000091929">
    <property type="component" value="Unassembled WGS sequence"/>
</dbReference>
<dbReference type="FunFam" id="3.40.640.10:FF:000053">
    <property type="entry name" value="Aminotransferase, class I"/>
    <property type="match status" value="1"/>
</dbReference>
<dbReference type="Gene3D" id="3.40.640.10">
    <property type="entry name" value="Type I PLP-dependent aspartate aminotransferase-like (Major domain)"/>
    <property type="match status" value="1"/>
</dbReference>
<dbReference type="GO" id="GO:0004069">
    <property type="term" value="F:L-aspartate:2-oxoglutarate aminotransferase activity"/>
    <property type="evidence" value="ECO:0007669"/>
    <property type="project" value="UniProtKB-EC"/>
</dbReference>
<dbReference type="EC" id="2.6.1.1" evidence="9"/>
<comment type="cofactor">
    <cofactor evidence="1">
        <name>pyridoxal 5'-phosphate</name>
        <dbReference type="ChEBI" id="CHEBI:597326"/>
    </cofactor>
</comment>
<dbReference type="InterPro" id="IPR050859">
    <property type="entry name" value="Class-I_PLP-dep_aminotransf"/>
</dbReference>
<dbReference type="PATRIC" id="fig|1706436.3.peg.725"/>
<keyword evidence="5 9" id="KW-0808">Transferase</keyword>
<dbReference type="InterPro" id="IPR004839">
    <property type="entry name" value="Aminotransferase_I/II_large"/>
</dbReference>
<dbReference type="Pfam" id="PF00155">
    <property type="entry name" value="Aminotran_1_2"/>
    <property type="match status" value="1"/>
</dbReference>
<dbReference type="PANTHER" id="PTHR42790">
    <property type="entry name" value="AMINOTRANSFERASE"/>
    <property type="match status" value="1"/>
</dbReference>
<dbReference type="PATRIC" id="fig|1706438.3.peg.912"/>
<dbReference type="EMBL" id="LNJC01000016">
    <property type="protein sequence ID" value="KYC50285.1"/>
    <property type="molecule type" value="Genomic_DNA"/>
</dbReference>
<dbReference type="InterPro" id="IPR015424">
    <property type="entry name" value="PyrdxlP-dep_Trfase"/>
</dbReference>
<accession>A0A150IZG9</accession>
<keyword evidence="4 9" id="KW-0032">Aminotransferase</keyword>
<evidence type="ECO:0000313" key="11">
    <source>
        <dbReference type="Proteomes" id="UP000091929"/>
    </source>
</evidence>
<evidence type="ECO:0000313" key="12">
    <source>
        <dbReference type="Proteomes" id="UP000092401"/>
    </source>
</evidence>
<evidence type="ECO:0000256" key="6">
    <source>
        <dbReference type="ARBA" id="ARBA00022898"/>
    </source>
</evidence>
<evidence type="ECO:0000256" key="3">
    <source>
        <dbReference type="ARBA" id="ARBA00011738"/>
    </source>
</evidence>
<dbReference type="EMBL" id="LNGF01000018">
    <property type="protein sequence ID" value="KYC47709.1"/>
    <property type="molecule type" value="Genomic_DNA"/>
</dbReference>
<reference evidence="11 12" key="1">
    <citation type="journal article" date="2016" name="ISME J.">
        <title>Chasing the elusive Euryarchaeota class WSA2: genomes reveal a uniquely fastidious methyl-reducing methanogen.</title>
        <authorList>
            <person name="Nobu M.K."/>
            <person name="Narihiro T."/>
            <person name="Kuroda K."/>
            <person name="Mei R."/>
            <person name="Liu W.T."/>
        </authorList>
    </citation>
    <scope>NUCLEOTIDE SEQUENCE [LARGE SCALE GENOMIC DNA]</scope>
    <source>
        <strain evidence="8">B03fssc0709_Meth_Bin005</strain>
        <strain evidence="9">B15fssc0709_Meth_Bin003</strain>
        <strain evidence="10">BMIXfssc0709_Meth_Bin006</strain>
    </source>
</reference>
<evidence type="ECO:0000256" key="1">
    <source>
        <dbReference type="ARBA" id="ARBA00001933"/>
    </source>
</evidence>
<accession>A0A150IRQ6</accession>
<evidence type="ECO:0000259" key="7">
    <source>
        <dbReference type="Pfam" id="PF00155"/>
    </source>
</evidence>